<dbReference type="PROSITE" id="PS50254">
    <property type="entry name" value="REL_2"/>
    <property type="match status" value="1"/>
</dbReference>
<proteinExistence type="predicted"/>
<evidence type="ECO:0000256" key="1">
    <source>
        <dbReference type="SAM" id="MobiDB-lite"/>
    </source>
</evidence>
<dbReference type="SMART" id="SM00429">
    <property type="entry name" value="IPT"/>
    <property type="match status" value="1"/>
</dbReference>
<dbReference type="GO" id="GO:0005634">
    <property type="term" value="C:nucleus"/>
    <property type="evidence" value="ECO:0007669"/>
    <property type="project" value="TreeGrafter"/>
</dbReference>
<dbReference type="PANTHER" id="PTHR24169">
    <property type="entry name" value="NUCLEAR FACTOR NF-KAPPA-B PROTEIN"/>
    <property type="match status" value="1"/>
</dbReference>
<dbReference type="GO" id="GO:0045944">
    <property type="term" value="P:positive regulation of transcription by RNA polymerase II"/>
    <property type="evidence" value="ECO:0007669"/>
    <property type="project" value="TreeGrafter"/>
</dbReference>
<dbReference type="Gene3D" id="2.60.40.10">
    <property type="entry name" value="Immunoglobulins"/>
    <property type="match status" value="1"/>
</dbReference>
<dbReference type="InterPro" id="IPR000451">
    <property type="entry name" value="NFkB/Dor"/>
</dbReference>
<evidence type="ECO:0000313" key="3">
    <source>
        <dbReference type="Ensembl" id="ENSEBUP00000009379.1"/>
    </source>
</evidence>
<dbReference type="InterPro" id="IPR008967">
    <property type="entry name" value="p53-like_TF_DNA-bd_sf"/>
</dbReference>
<protein>
    <submittedName>
        <fullName evidence="3">V-rel avian reticuloendotheliosis viral oncogene homolog</fullName>
    </submittedName>
</protein>
<feature type="domain" description="RHD" evidence="2">
    <location>
        <begin position="30"/>
        <end position="205"/>
    </location>
</feature>
<dbReference type="FunFam" id="2.60.40.10:FF:000046">
    <property type="entry name" value="Nuclear factor NF-kappa-B p105 subunit"/>
    <property type="match status" value="1"/>
</dbReference>
<dbReference type="InterPro" id="IPR030492">
    <property type="entry name" value="RHD_CS"/>
</dbReference>
<dbReference type="InterPro" id="IPR032397">
    <property type="entry name" value="RHD_dimer"/>
</dbReference>
<dbReference type="Ensembl" id="ENSEBUT00000009902.1">
    <property type="protein sequence ID" value="ENSEBUP00000009379.1"/>
    <property type="gene ID" value="ENSEBUG00000006041.1"/>
</dbReference>
<dbReference type="GO" id="GO:0000981">
    <property type="term" value="F:DNA-binding transcription factor activity, RNA polymerase II-specific"/>
    <property type="evidence" value="ECO:0007669"/>
    <property type="project" value="TreeGrafter"/>
</dbReference>
<feature type="region of interest" description="Disordered" evidence="1">
    <location>
        <begin position="449"/>
        <end position="471"/>
    </location>
</feature>
<dbReference type="GO" id="GO:0034097">
    <property type="term" value="P:response to cytokine"/>
    <property type="evidence" value="ECO:0007669"/>
    <property type="project" value="TreeGrafter"/>
</dbReference>
<dbReference type="AlphaFoldDB" id="A0A8C4Q3E5"/>
<organism evidence="3 4">
    <name type="scientific">Eptatretus burgeri</name>
    <name type="common">Inshore hagfish</name>
    <dbReference type="NCBI Taxonomy" id="7764"/>
    <lineage>
        <taxon>Eukaryota</taxon>
        <taxon>Metazoa</taxon>
        <taxon>Chordata</taxon>
        <taxon>Craniata</taxon>
        <taxon>Vertebrata</taxon>
        <taxon>Cyclostomata</taxon>
        <taxon>Myxini</taxon>
        <taxon>Myxiniformes</taxon>
        <taxon>Myxinidae</taxon>
        <taxon>Eptatretinae</taxon>
        <taxon>Eptatretus</taxon>
    </lineage>
</organism>
<dbReference type="GO" id="GO:0007249">
    <property type="term" value="P:canonical NF-kappaB signal transduction"/>
    <property type="evidence" value="ECO:0007669"/>
    <property type="project" value="TreeGrafter"/>
</dbReference>
<accession>A0A8C4Q3E5</accession>
<dbReference type="PROSITE" id="PS01204">
    <property type="entry name" value="REL_1"/>
    <property type="match status" value="1"/>
</dbReference>
<dbReference type="InterPro" id="IPR014756">
    <property type="entry name" value="Ig_E-set"/>
</dbReference>
<dbReference type="PANTHER" id="PTHR24169:SF25">
    <property type="entry name" value="DORSAL-RELATED IMMUNITY FACTOR DIF-RELATED"/>
    <property type="match status" value="1"/>
</dbReference>
<dbReference type="SUPFAM" id="SSF49417">
    <property type="entry name" value="p53-like transcription factors"/>
    <property type="match status" value="1"/>
</dbReference>
<sequence length="574" mass="62448">MMEPDVDGLTGMLPSEAMLDVVLGTIDDGPLTPFLEIIEQPKRRAMRFRYECEGRSAGSILGERSTDSFKSYPAVQIVNGIGPARLRVSLVTKSEPYHPHPHALVGKDCKDGVCELEIPRAATITQLTNLGIQCVKKKEVLASLLQRLRNGINPFGVLESELLGVDETDMNVVRLCFEAFVRDGQIWRPLVPVVSQDIRDKKATNVSELKICRVNKNISQANGGEEIFILCDKVQKDDIEVRFFNESGWEAFGCFAQTDVHRQVAIVLRTPPYCDPAITTPATAFMQLRRPSDGEASDPLDFQFIPSDLDPHGLLVKRKRKADAFGQLLHSPYLNTFADTFKPASSEPSIQVKQTRVCKSKDVSKKNNEDQGVQRHSTVQFSTSFAVSGADSMTPIKFVSGPNIASVFIAPPAAPICKPVMVSPGSVFPQSTSNIVDLSTVTFGTGKKDITVPSPGAPGYGRVSAPEDSTESTPVSLLSQQEISSVLASIQESMHGTGLGQEVQNAPGSEVPQYFDTLPAVGLGYGIYNDDLRLDSLDLESSELSDLLRSVAEDVEMNASVDHSQPALRTDPAL</sequence>
<dbReference type="InterPro" id="IPR002909">
    <property type="entry name" value="IPT_dom"/>
</dbReference>
<evidence type="ECO:0000313" key="4">
    <source>
        <dbReference type="Proteomes" id="UP000694388"/>
    </source>
</evidence>
<evidence type="ECO:0000259" key="2">
    <source>
        <dbReference type="PROSITE" id="PS50254"/>
    </source>
</evidence>
<dbReference type="GO" id="GO:0006954">
    <property type="term" value="P:inflammatory response"/>
    <property type="evidence" value="ECO:0007669"/>
    <property type="project" value="TreeGrafter"/>
</dbReference>
<dbReference type="Proteomes" id="UP000694388">
    <property type="component" value="Unplaced"/>
</dbReference>
<dbReference type="SUPFAM" id="SSF81296">
    <property type="entry name" value="E set domains"/>
    <property type="match status" value="1"/>
</dbReference>
<dbReference type="InterPro" id="IPR011539">
    <property type="entry name" value="RHD_DNA_bind_dom"/>
</dbReference>
<dbReference type="CDD" id="cd01177">
    <property type="entry name" value="IPT_NFkappaB"/>
    <property type="match status" value="1"/>
</dbReference>
<dbReference type="GO" id="GO:0005737">
    <property type="term" value="C:cytoplasm"/>
    <property type="evidence" value="ECO:0007669"/>
    <property type="project" value="InterPro"/>
</dbReference>
<dbReference type="PRINTS" id="PR00057">
    <property type="entry name" value="NFKBTNSCPFCT"/>
</dbReference>
<dbReference type="GO" id="GO:0038061">
    <property type="term" value="P:non-canonical NF-kappaB signal transduction"/>
    <property type="evidence" value="ECO:0007669"/>
    <property type="project" value="TreeGrafter"/>
</dbReference>
<dbReference type="InterPro" id="IPR013783">
    <property type="entry name" value="Ig-like_fold"/>
</dbReference>
<dbReference type="Pfam" id="PF16179">
    <property type="entry name" value="RHD_dimer"/>
    <property type="match status" value="1"/>
</dbReference>
<reference evidence="3" key="1">
    <citation type="submission" date="2025-08" db="UniProtKB">
        <authorList>
            <consortium name="Ensembl"/>
        </authorList>
    </citation>
    <scope>IDENTIFICATION</scope>
</reference>
<dbReference type="GO" id="GO:0033554">
    <property type="term" value="P:cellular response to stress"/>
    <property type="evidence" value="ECO:0007669"/>
    <property type="project" value="TreeGrafter"/>
</dbReference>
<reference evidence="3" key="2">
    <citation type="submission" date="2025-09" db="UniProtKB">
        <authorList>
            <consortium name="Ensembl"/>
        </authorList>
    </citation>
    <scope>IDENTIFICATION</scope>
</reference>
<dbReference type="Pfam" id="PF00554">
    <property type="entry name" value="RHD_DNA_bind"/>
    <property type="match status" value="1"/>
</dbReference>
<dbReference type="InterPro" id="IPR037059">
    <property type="entry name" value="RHD_DNA_bind_dom_sf"/>
</dbReference>
<keyword evidence="4" id="KW-1185">Reference proteome</keyword>
<dbReference type="Gene3D" id="2.60.40.340">
    <property type="entry name" value="Rel homology domain (RHD), DNA-binding domain"/>
    <property type="match status" value="1"/>
</dbReference>
<dbReference type="GO" id="GO:0000978">
    <property type="term" value="F:RNA polymerase II cis-regulatory region sequence-specific DNA binding"/>
    <property type="evidence" value="ECO:0007669"/>
    <property type="project" value="TreeGrafter"/>
</dbReference>
<name>A0A8C4Q3E5_EPTBU</name>
<dbReference type="GeneTree" id="ENSGT00940000158732"/>
<dbReference type="InterPro" id="IPR033926">
    <property type="entry name" value="IPT_NFkappaB"/>
</dbReference>
<dbReference type="GO" id="GO:0045087">
    <property type="term" value="P:innate immune response"/>
    <property type="evidence" value="ECO:0007669"/>
    <property type="project" value="TreeGrafter"/>
</dbReference>